<dbReference type="EMBL" id="LGST01000041">
    <property type="protein sequence ID" value="KND97802.1"/>
    <property type="molecule type" value="Genomic_DNA"/>
</dbReference>
<name>A0A0L0NUD7_CANAR</name>
<reference evidence="2" key="1">
    <citation type="journal article" date="2015" name="BMC Genomics">
        <title>Draft genome of a commonly misdiagnosed multidrug resistant pathogen Candida auris.</title>
        <authorList>
            <person name="Chatterjee S."/>
            <person name="Alampalli S.V."/>
            <person name="Nageshan R.K."/>
            <person name="Chettiar S.T."/>
            <person name="Joshi S."/>
            <person name="Tatu U.S."/>
        </authorList>
    </citation>
    <scope>NUCLEOTIDE SEQUENCE [LARGE SCALE GENOMIC DNA]</scope>
    <source>
        <strain evidence="2">6684</strain>
    </source>
</reference>
<sequence length="40" mass="4517">MRKRGGCGIEVDGGVQRGQGWRWVQNGKMDKKAWDSRGIL</sequence>
<dbReference type="AlphaFoldDB" id="A0A0L0NUD7"/>
<proteinExistence type="predicted"/>
<evidence type="ECO:0000313" key="1">
    <source>
        <dbReference type="EMBL" id="KND97802.1"/>
    </source>
</evidence>
<dbReference type="Proteomes" id="UP000037122">
    <property type="component" value="Unassembled WGS sequence"/>
</dbReference>
<gene>
    <name evidence="1" type="ORF">QG37_06216</name>
</gene>
<organism evidence="1 2">
    <name type="scientific">Candidozyma auris</name>
    <name type="common">Yeast</name>
    <name type="synonym">Candida auris</name>
    <dbReference type="NCBI Taxonomy" id="498019"/>
    <lineage>
        <taxon>Eukaryota</taxon>
        <taxon>Fungi</taxon>
        <taxon>Dikarya</taxon>
        <taxon>Ascomycota</taxon>
        <taxon>Saccharomycotina</taxon>
        <taxon>Pichiomycetes</taxon>
        <taxon>Metschnikowiaceae</taxon>
        <taxon>Candidozyma</taxon>
    </lineage>
</organism>
<evidence type="ECO:0000313" key="2">
    <source>
        <dbReference type="Proteomes" id="UP000037122"/>
    </source>
</evidence>
<protein>
    <submittedName>
        <fullName evidence="1">Uncharacterized protein</fullName>
    </submittedName>
</protein>
<accession>A0A0L0NUD7</accession>
<dbReference type="VEuPathDB" id="FungiDB:QG37_06216"/>
<comment type="caution">
    <text evidence="1">The sequence shown here is derived from an EMBL/GenBank/DDBJ whole genome shotgun (WGS) entry which is preliminary data.</text>
</comment>